<feature type="compositionally biased region" description="Polar residues" evidence="1">
    <location>
        <begin position="187"/>
        <end position="203"/>
    </location>
</feature>
<feature type="compositionally biased region" description="Acidic residues" evidence="1">
    <location>
        <begin position="456"/>
        <end position="482"/>
    </location>
</feature>
<sequence length="1117" mass="122279">MAEPRTTMPSSRTRVRIKRSSSDGSSSGIDVAAARPTETHNPSSDIRVAEPSVNGVTDDGNGARCRVDDGHMLVIRLRPDQVALLNTEASNSNGLNAGHTVDDNDHVGGGRNHRGTFSKKHVQRHPEIEWVHRGQGRYLPAEQVRRESTAAAVGAPERKSRSRRTIQEEFDHQVQIKREELEPDTLQPPTTGTTKSLRSTSADDATHKLAAISPPAIAPAPAPRKRAPRDSLTDALSGPPQYGLRRHHRDSLSQPQSPALATASESRSGRFARRSDAKFLPSIEKALSLSLALPLRRTSLRKSFTAARTAESDEDESEVEVDEDSEVEGSEMSRGRKDTYDREYVDAHPGEVFHHAGNGWFRRGPRPSGKTAGKGKGKAVKREVVAADEVPAVVKEKKKEKKRQVSYGLDSNASIHKEDLGNYPGQVFTHKGNGWYRPGPDPSGQRRSIVIASGGDDSEVEEEGSAEEDEEDEEEASEDDDAPAGTVGRKYKDAHPEIEWVHRGNGRYVRKSKLSAPPLSAEPPAETQRRGSERTYSKKFVIEHPGEEFYHTGNARYKRGSRPSVVKSAPPESVVEDDNDNNEESEEEGGGGLVDKAFVTAHPHLLFHHRGQGRYARGPRPATTPARIEGSEDEDGGEGDVDGVSRESLVDGAFVNAHPGITFYHRGQGRWAFGMPPSYSHNKVAVRGPGAREWKVSVGEEDGDEGPAKTALFMKAEGPEKFPEFLWHYRGGGKWGRMTKMEVDLAASVGGGKGRRVVQRRGVGDGGGEERVKMRRSRKGLNGVGDEGEGAKVREKVPKPKPRMLEPEEDVLEDDDLPSIFGEEWPALLGTEDTIDKQTRKVFKPLNTNKILASLTKFDPAARSTGNLLEIAANAQRALLALQEEYLALDRVTAQHAKIPRRPAKGGTVPVDPQIFEDRKEADLYDYAFDPRRIGFQDPEAQHIVRDAEGRELRQRRNRTGVGATDTVPGWKFGEEGLDGKRLSRQPNRFDANVEMQMPARKRMRGMGGASPLSMTPDRAATPLGSALGNNTQFLGLGRIGNVPKRIQQLRGESVGSVRSEGGSPAKHKGRPPGSKNLHKRSDAGVPKGPRKKKVVEGGEGVEVKGGEGEVDRDFEM</sequence>
<feature type="region of interest" description="Disordered" evidence="1">
    <location>
        <begin position="141"/>
        <end position="274"/>
    </location>
</feature>
<feature type="compositionally biased region" description="Acidic residues" evidence="1">
    <location>
        <begin position="574"/>
        <end position="589"/>
    </location>
</feature>
<feature type="compositionally biased region" description="Basic and acidic residues" evidence="1">
    <location>
        <begin position="973"/>
        <end position="982"/>
    </location>
</feature>
<reference evidence="2" key="1">
    <citation type="submission" date="2023-08" db="EMBL/GenBank/DDBJ databases">
        <title>Black Yeasts Isolated from many extreme environments.</title>
        <authorList>
            <person name="Coleine C."/>
            <person name="Stajich J.E."/>
            <person name="Selbmann L."/>
        </authorList>
    </citation>
    <scope>NUCLEOTIDE SEQUENCE</scope>
    <source>
        <strain evidence="2">CCFEE 5810</strain>
    </source>
</reference>
<feature type="region of interest" description="Disordered" evidence="1">
    <location>
        <begin position="1050"/>
        <end position="1117"/>
    </location>
</feature>
<feature type="region of interest" description="Disordered" evidence="1">
    <location>
        <begin position="612"/>
        <end position="644"/>
    </location>
</feature>
<dbReference type="Proteomes" id="UP001310594">
    <property type="component" value="Unassembled WGS sequence"/>
</dbReference>
<feature type="compositionally biased region" description="Basic and acidic residues" evidence="1">
    <location>
        <begin position="490"/>
        <end position="502"/>
    </location>
</feature>
<feature type="region of interest" description="Disordered" evidence="1">
    <location>
        <begin position="960"/>
        <end position="984"/>
    </location>
</feature>
<feature type="compositionally biased region" description="Low complexity" evidence="1">
    <location>
        <begin position="1051"/>
        <end position="1064"/>
    </location>
</feature>
<protein>
    <submittedName>
        <fullName evidence="2">Uncharacterized protein</fullName>
    </submittedName>
</protein>
<feature type="compositionally biased region" description="Acidic residues" evidence="1">
    <location>
        <begin position="312"/>
        <end position="329"/>
    </location>
</feature>
<evidence type="ECO:0000313" key="2">
    <source>
        <dbReference type="EMBL" id="KAK5705181.1"/>
    </source>
</evidence>
<feature type="compositionally biased region" description="Acidic residues" evidence="1">
    <location>
        <begin position="631"/>
        <end position="641"/>
    </location>
</feature>
<accession>A0AAN7VW28</accession>
<evidence type="ECO:0000313" key="3">
    <source>
        <dbReference type="Proteomes" id="UP001310594"/>
    </source>
</evidence>
<feature type="region of interest" description="Disordered" evidence="1">
    <location>
        <begin position="356"/>
        <end position="591"/>
    </location>
</feature>
<feature type="compositionally biased region" description="Low complexity" evidence="1">
    <location>
        <begin position="514"/>
        <end position="526"/>
    </location>
</feature>
<dbReference type="AlphaFoldDB" id="A0AAN7VW28"/>
<feature type="compositionally biased region" description="Basic and acidic residues" evidence="1">
    <location>
        <begin position="527"/>
        <end position="550"/>
    </location>
</feature>
<evidence type="ECO:0000256" key="1">
    <source>
        <dbReference type="SAM" id="MobiDB-lite"/>
    </source>
</evidence>
<organism evidence="2 3">
    <name type="scientific">Elasticomyces elasticus</name>
    <dbReference type="NCBI Taxonomy" id="574655"/>
    <lineage>
        <taxon>Eukaryota</taxon>
        <taxon>Fungi</taxon>
        <taxon>Dikarya</taxon>
        <taxon>Ascomycota</taxon>
        <taxon>Pezizomycotina</taxon>
        <taxon>Dothideomycetes</taxon>
        <taxon>Dothideomycetidae</taxon>
        <taxon>Mycosphaerellales</taxon>
        <taxon>Teratosphaeriaceae</taxon>
        <taxon>Elasticomyces</taxon>
    </lineage>
</organism>
<name>A0AAN7VW28_9PEZI</name>
<feature type="compositionally biased region" description="Basic and acidic residues" evidence="1">
    <location>
        <begin position="1102"/>
        <end position="1117"/>
    </location>
</feature>
<feature type="region of interest" description="Disordered" evidence="1">
    <location>
        <begin position="306"/>
        <end position="337"/>
    </location>
</feature>
<feature type="compositionally biased region" description="Basic residues" evidence="1">
    <location>
        <begin position="504"/>
        <end position="513"/>
    </location>
</feature>
<feature type="compositionally biased region" description="Basic and acidic residues" evidence="1">
    <location>
        <begin position="165"/>
        <end position="180"/>
    </location>
</feature>
<feature type="compositionally biased region" description="Polar residues" evidence="1">
    <location>
        <begin position="252"/>
        <end position="266"/>
    </location>
</feature>
<dbReference type="EMBL" id="JAVRQU010000003">
    <property type="protein sequence ID" value="KAK5705181.1"/>
    <property type="molecule type" value="Genomic_DNA"/>
</dbReference>
<gene>
    <name evidence="2" type="ORF">LTR97_002298</name>
</gene>
<comment type="caution">
    <text evidence="2">The sequence shown here is derived from an EMBL/GenBank/DDBJ whole genome shotgun (WGS) entry which is preliminary data.</text>
</comment>
<feature type="region of interest" description="Disordered" evidence="1">
    <location>
        <begin position="1"/>
        <end position="62"/>
    </location>
</feature>
<proteinExistence type="predicted"/>